<dbReference type="Gramene" id="OBART04G10230.2">
    <property type="protein sequence ID" value="OBART04G10230.2"/>
    <property type="gene ID" value="OBART04G10230"/>
</dbReference>
<feature type="region of interest" description="Disordered" evidence="1">
    <location>
        <begin position="1"/>
        <end position="29"/>
    </location>
</feature>
<dbReference type="InterPro" id="IPR001810">
    <property type="entry name" value="F-box_dom"/>
</dbReference>
<feature type="region of interest" description="Disordered" evidence="1">
    <location>
        <begin position="82"/>
        <end position="114"/>
    </location>
</feature>
<evidence type="ECO:0000259" key="2">
    <source>
        <dbReference type="Pfam" id="PF12937"/>
    </source>
</evidence>
<dbReference type="HOGENOM" id="CLU_2124869_0_0_1"/>
<dbReference type="Pfam" id="PF12937">
    <property type="entry name" value="F-box-like"/>
    <property type="match status" value="1"/>
</dbReference>
<name>A0A0D3FV26_9ORYZ</name>
<dbReference type="Proteomes" id="UP000026960">
    <property type="component" value="Chromosome 4"/>
</dbReference>
<dbReference type="SUPFAM" id="SSF81383">
    <property type="entry name" value="F-box domain"/>
    <property type="match status" value="1"/>
</dbReference>
<accession>A0A0D3FV26</accession>
<evidence type="ECO:0000313" key="3">
    <source>
        <dbReference type="EnsemblPlants" id="OBART04G10230.2"/>
    </source>
</evidence>
<organism evidence="3">
    <name type="scientific">Oryza barthii</name>
    <dbReference type="NCBI Taxonomy" id="65489"/>
    <lineage>
        <taxon>Eukaryota</taxon>
        <taxon>Viridiplantae</taxon>
        <taxon>Streptophyta</taxon>
        <taxon>Embryophyta</taxon>
        <taxon>Tracheophyta</taxon>
        <taxon>Spermatophyta</taxon>
        <taxon>Magnoliopsida</taxon>
        <taxon>Liliopsida</taxon>
        <taxon>Poales</taxon>
        <taxon>Poaceae</taxon>
        <taxon>BOP clade</taxon>
        <taxon>Oryzoideae</taxon>
        <taxon>Oryzeae</taxon>
        <taxon>Oryzinae</taxon>
        <taxon>Oryza</taxon>
    </lineage>
</organism>
<dbReference type="EnsemblPlants" id="OBART04G10230.2">
    <property type="protein sequence ID" value="OBART04G10230.2"/>
    <property type="gene ID" value="OBART04G10230"/>
</dbReference>
<dbReference type="Gene3D" id="1.20.1280.50">
    <property type="match status" value="1"/>
</dbReference>
<proteinExistence type="predicted"/>
<feature type="compositionally biased region" description="Basic residues" evidence="1">
    <location>
        <begin position="1"/>
        <end position="21"/>
    </location>
</feature>
<keyword evidence="4" id="KW-1185">Reference proteome</keyword>
<protein>
    <recommendedName>
        <fullName evidence="2">F-box domain-containing protein</fullName>
    </recommendedName>
</protein>
<sequence>MANPTRRKHRPTTRQRHKHRQIINPPHPPAAVAAAIPELGPAAAAAIPDDVFFSHIFVNLPVRSLTRFRAVCRSWHAAVDDPVLLPPPNAYPASGGRSRQTSGGGGATTHHRRD</sequence>
<feature type="domain" description="F-box" evidence="2">
    <location>
        <begin position="54"/>
        <end position="84"/>
    </location>
</feature>
<reference evidence="3" key="2">
    <citation type="submission" date="2015-03" db="UniProtKB">
        <authorList>
            <consortium name="EnsemblPlants"/>
        </authorList>
    </citation>
    <scope>IDENTIFICATION</scope>
</reference>
<dbReference type="InterPro" id="IPR036047">
    <property type="entry name" value="F-box-like_dom_sf"/>
</dbReference>
<dbReference type="AlphaFoldDB" id="A0A0D3FV26"/>
<evidence type="ECO:0000256" key="1">
    <source>
        <dbReference type="SAM" id="MobiDB-lite"/>
    </source>
</evidence>
<reference evidence="3" key="1">
    <citation type="journal article" date="2009" name="Rice">
        <title>De Novo Next Generation Sequencing of Plant Genomes.</title>
        <authorList>
            <person name="Rounsley S."/>
            <person name="Marri P.R."/>
            <person name="Yu Y."/>
            <person name="He R."/>
            <person name="Sisneros N."/>
            <person name="Goicoechea J.L."/>
            <person name="Lee S.J."/>
            <person name="Angelova A."/>
            <person name="Kudrna D."/>
            <person name="Luo M."/>
            <person name="Affourtit J."/>
            <person name="Desany B."/>
            <person name="Knight J."/>
            <person name="Niazi F."/>
            <person name="Egholm M."/>
            <person name="Wing R.A."/>
        </authorList>
    </citation>
    <scope>NUCLEOTIDE SEQUENCE [LARGE SCALE GENOMIC DNA]</scope>
    <source>
        <strain evidence="3">cv. IRGC 105608</strain>
    </source>
</reference>
<evidence type="ECO:0000313" key="4">
    <source>
        <dbReference type="Proteomes" id="UP000026960"/>
    </source>
</evidence>